<reference evidence="3 4" key="1">
    <citation type="journal article" date="2018" name="Cell">
        <title>The Chara Genome: Secondary Complexity and Implications for Plant Terrestrialization.</title>
        <authorList>
            <person name="Nishiyama T."/>
            <person name="Sakayama H."/>
            <person name="Vries J.D."/>
            <person name="Buschmann H."/>
            <person name="Saint-Marcoux D."/>
            <person name="Ullrich K.K."/>
            <person name="Haas F.B."/>
            <person name="Vanderstraeten L."/>
            <person name="Becker D."/>
            <person name="Lang D."/>
            <person name="Vosolsobe S."/>
            <person name="Rombauts S."/>
            <person name="Wilhelmsson P.K.I."/>
            <person name="Janitza P."/>
            <person name="Kern R."/>
            <person name="Heyl A."/>
            <person name="Rumpler F."/>
            <person name="Villalobos L.I.A.C."/>
            <person name="Clay J.M."/>
            <person name="Skokan R."/>
            <person name="Toyoda A."/>
            <person name="Suzuki Y."/>
            <person name="Kagoshima H."/>
            <person name="Schijlen E."/>
            <person name="Tajeshwar N."/>
            <person name="Catarino B."/>
            <person name="Hetherington A.J."/>
            <person name="Saltykova A."/>
            <person name="Bonnot C."/>
            <person name="Breuninger H."/>
            <person name="Symeonidi A."/>
            <person name="Radhakrishnan G.V."/>
            <person name="Van Nieuwerburgh F."/>
            <person name="Deforce D."/>
            <person name="Chang C."/>
            <person name="Karol K.G."/>
            <person name="Hedrich R."/>
            <person name="Ulvskov P."/>
            <person name="Glockner G."/>
            <person name="Delwiche C.F."/>
            <person name="Petrasek J."/>
            <person name="Van de Peer Y."/>
            <person name="Friml J."/>
            <person name="Beilby M."/>
            <person name="Dolan L."/>
            <person name="Kohara Y."/>
            <person name="Sugano S."/>
            <person name="Fujiyama A."/>
            <person name="Delaux P.-M."/>
            <person name="Quint M."/>
            <person name="TheiBen G."/>
            <person name="Hagemann M."/>
            <person name="Harholt J."/>
            <person name="Dunand C."/>
            <person name="Zachgo S."/>
            <person name="Langdale J."/>
            <person name="Maumus F."/>
            <person name="Straeten D.V.D."/>
            <person name="Gould S.B."/>
            <person name="Rensing S.A."/>
        </authorList>
    </citation>
    <scope>NUCLEOTIDE SEQUENCE [LARGE SCALE GENOMIC DNA]</scope>
    <source>
        <strain evidence="3 4">S276</strain>
    </source>
</reference>
<comment type="caution">
    <text evidence="3">The sequence shown here is derived from an EMBL/GenBank/DDBJ whole genome shotgun (WGS) entry which is preliminary data.</text>
</comment>
<dbReference type="Gramene" id="GBG78071">
    <property type="protein sequence ID" value="GBG78071"/>
    <property type="gene ID" value="CBR_g26008"/>
</dbReference>
<feature type="signal peptide" evidence="2">
    <location>
        <begin position="1"/>
        <end position="28"/>
    </location>
</feature>
<evidence type="ECO:0000313" key="4">
    <source>
        <dbReference type="Proteomes" id="UP000265515"/>
    </source>
</evidence>
<evidence type="ECO:0000313" key="3">
    <source>
        <dbReference type="EMBL" id="GBG78071.1"/>
    </source>
</evidence>
<protein>
    <submittedName>
        <fullName evidence="3">Uncharacterized protein</fullName>
    </submittedName>
</protein>
<organism evidence="3 4">
    <name type="scientific">Chara braunii</name>
    <name type="common">Braun's stonewort</name>
    <dbReference type="NCBI Taxonomy" id="69332"/>
    <lineage>
        <taxon>Eukaryota</taxon>
        <taxon>Viridiplantae</taxon>
        <taxon>Streptophyta</taxon>
        <taxon>Charophyceae</taxon>
        <taxon>Charales</taxon>
        <taxon>Characeae</taxon>
        <taxon>Chara</taxon>
    </lineage>
</organism>
<sequence length="265" mass="30146">MAEESGYAKILLWRISCLLKILLHEVLQESMPPALRALLFQGRNLFSFLRDFQDFSLTKMWNEKTMWYMLPVFVCEGLSEEVYTLMLRSQTWDKLEASLELRFPEDGVECRLGKVHEQPAEAASTQGELSGIQRQAGMLEERLARLEEAGCGKRKAFEEASNGPAGQDEAEVREDHQELLLHKKTPRGQVCVLERDEDEGVIEIKEERESSMTLPVIASEPKGGPIDREAPSAAGRERRRSMVVVRTRDVIACDFIHIWLRGASL</sequence>
<dbReference type="EMBL" id="BFEA01000285">
    <property type="protein sequence ID" value="GBG78071.1"/>
    <property type="molecule type" value="Genomic_DNA"/>
</dbReference>
<feature type="chain" id="PRO_5017440154" evidence="2">
    <location>
        <begin position="29"/>
        <end position="265"/>
    </location>
</feature>
<keyword evidence="4" id="KW-1185">Reference proteome</keyword>
<feature type="region of interest" description="Disordered" evidence="1">
    <location>
        <begin position="217"/>
        <end position="239"/>
    </location>
</feature>
<proteinExistence type="predicted"/>
<evidence type="ECO:0000256" key="1">
    <source>
        <dbReference type="SAM" id="MobiDB-lite"/>
    </source>
</evidence>
<gene>
    <name evidence="3" type="ORF">CBR_g26008</name>
</gene>
<keyword evidence="2" id="KW-0732">Signal</keyword>
<name>A0A388L6X0_CHABU</name>
<dbReference type="AlphaFoldDB" id="A0A388L6X0"/>
<accession>A0A388L6X0</accession>
<evidence type="ECO:0000256" key="2">
    <source>
        <dbReference type="SAM" id="SignalP"/>
    </source>
</evidence>
<dbReference type="Proteomes" id="UP000265515">
    <property type="component" value="Unassembled WGS sequence"/>
</dbReference>